<gene>
    <name evidence="2" type="ordered locus">Oter_3884</name>
</gene>
<evidence type="ECO:0008006" key="4">
    <source>
        <dbReference type="Google" id="ProtNLM"/>
    </source>
</evidence>
<dbReference type="KEGG" id="ote:Oter_3884"/>
<proteinExistence type="predicted"/>
<sequence length="497" mass="55618">MTGRLADLFRLAWGLVYWNVRKTWFQARRGRSPCPCQSPSDSGRAFETRCEACLSWADAARFRRVCPLLVPTPNGLRCSVDTPQVRPFWGRALALYLGAGLAIYLAGACALFGFLRTVGYPISIVHLVWPPSWHRVGQARGSFFWGRAQQAFAAGRMSEGMLYLTNAHEFDPDNYAIAFTLAQRLQLTHPLRADELYRELIHDHPAQRPLTYQLWFRTRLARGDFAGVEEIARLRLLEDPDNASVWMRALVFVSRQTGEQATLRQLLASEHAAAIPWRPLLGTELLLRENRARARIELTRPWPDIPPYGLYYQIDERIELGDVIGAVDLLEANRPRLDDTAIAALLLHAYATMGATTSRDRLTTSLLAPALTAPTVNLLAAHLIRHPDSATLDRLFTKFEHANLALTDATLESHLALFCAIGVAGDWAKLQTLGAKIRSQIGGQAAMLGVAEAFFRHRGDDAPVARLLPILPMSLEVHYALLERYPAPRPKPARFLP</sequence>
<dbReference type="AlphaFoldDB" id="B1ZZ86"/>
<feature type="transmembrane region" description="Helical" evidence="1">
    <location>
        <begin position="93"/>
        <end position="115"/>
    </location>
</feature>
<dbReference type="HOGENOM" id="CLU_548397_0_0_0"/>
<evidence type="ECO:0000256" key="1">
    <source>
        <dbReference type="SAM" id="Phobius"/>
    </source>
</evidence>
<evidence type="ECO:0000313" key="3">
    <source>
        <dbReference type="Proteomes" id="UP000007013"/>
    </source>
</evidence>
<dbReference type="eggNOG" id="ENOG503224F">
    <property type="taxonomic scope" value="Bacteria"/>
</dbReference>
<dbReference type="Proteomes" id="UP000007013">
    <property type="component" value="Chromosome"/>
</dbReference>
<reference evidence="2 3" key="1">
    <citation type="journal article" date="2011" name="J. Bacteriol.">
        <title>Genome sequence of the verrucomicrobium Opitutus terrae PB90-1, an abundant inhabitant of rice paddy soil ecosystems.</title>
        <authorList>
            <person name="van Passel M.W."/>
            <person name="Kant R."/>
            <person name="Palva A."/>
            <person name="Copeland A."/>
            <person name="Lucas S."/>
            <person name="Lapidus A."/>
            <person name="Glavina del Rio T."/>
            <person name="Pitluck S."/>
            <person name="Goltsman E."/>
            <person name="Clum A."/>
            <person name="Sun H."/>
            <person name="Schmutz J."/>
            <person name="Larimer F.W."/>
            <person name="Land M.L."/>
            <person name="Hauser L."/>
            <person name="Kyrpides N."/>
            <person name="Mikhailova N."/>
            <person name="Richardson P.P."/>
            <person name="Janssen P.H."/>
            <person name="de Vos W.M."/>
            <person name="Smidt H."/>
        </authorList>
    </citation>
    <scope>NUCLEOTIDE SEQUENCE [LARGE SCALE GENOMIC DNA]</scope>
    <source>
        <strain evidence="3">DSM 11246 / JCM 15787 / PB90-1</strain>
    </source>
</reference>
<protein>
    <recommendedName>
        <fullName evidence="4">Tetratricopeptide repeat protein</fullName>
    </recommendedName>
</protein>
<keyword evidence="1" id="KW-0812">Transmembrane</keyword>
<accession>B1ZZ86</accession>
<dbReference type="EMBL" id="CP001032">
    <property type="protein sequence ID" value="ACB77158.1"/>
    <property type="molecule type" value="Genomic_DNA"/>
</dbReference>
<keyword evidence="1" id="KW-0472">Membrane</keyword>
<organism evidence="2 3">
    <name type="scientific">Opitutus terrae (strain DSM 11246 / JCM 15787 / PB90-1)</name>
    <dbReference type="NCBI Taxonomy" id="452637"/>
    <lineage>
        <taxon>Bacteria</taxon>
        <taxon>Pseudomonadati</taxon>
        <taxon>Verrucomicrobiota</taxon>
        <taxon>Opitutia</taxon>
        <taxon>Opitutales</taxon>
        <taxon>Opitutaceae</taxon>
        <taxon>Opitutus</taxon>
    </lineage>
</organism>
<keyword evidence="3" id="KW-1185">Reference proteome</keyword>
<evidence type="ECO:0000313" key="2">
    <source>
        <dbReference type="EMBL" id="ACB77158.1"/>
    </source>
</evidence>
<keyword evidence="1" id="KW-1133">Transmembrane helix</keyword>
<dbReference type="STRING" id="452637.Oter_3884"/>
<name>B1ZZ86_OPITP</name>